<evidence type="ECO:0000256" key="1">
    <source>
        <dbReference type="SAM" id="MobiDB-lite"/>
    </source>
</evidence>
<feature type="region of interest" description="Disordered" evidence="1">
    <location>
        <begin position="1"/>
        <end position="21"/>
    </location>
</feature>
<dbReference type="InterPro" id="IPR002514">
    <property type="entry name" value="Transposase_8"/>
</dbReference>
<feature type="compositionally biased region" description="Basic and acidic residues" evidence="1">
    <location>
        <begin position="1"/>
        <end position="17"/>
    </location>
</feature>
<evidence type="ECO:0000313" key="3">
    <source>
        <dbReference type="Proteomes" id="UP000236178"/>
    </source>
</evidence>
<feature type="region of interest" description="Disordered" evidence="1">
    <location>
        <begin position="42"/>
        <end position="83"/>
    </location>
</feature>
<dbReference type="GO" id="GO:0006313">
    <property type="term" value="P:DNA transposition"/>
    <property type="evidence" value="ECO:0007669"/>
    <property type="project" value="InterPro"/>
</dbReference>
<keyword evidence="3" id="KW-1185">Reference proteome</keyword>
<organism evidence="2 3">
    <name type="scientific">Streptomyces populi</name>
    <dbReference type="NCBI Taxonomy" id="2058924"/>
    <lineage>
        <taxon>Bacteria</taxon>
        <taxon>Bacillati</taxon>
        <taxon>Actinomycetota</taxon>
        <taxon>Actinomycetes</taxon>
        <taxon>Kitasatosporales</taxon>
        <taxon>Streptomycetaceae</taxon>
        <taxon>Streptomyces</taxon>
    </lineage>
</organism>
<name>A0A2I0SFD6_9ACTN</name>
<dbReference type="InterPro" id="IPR036388">
    <property type="entry name" value="WH-like_DNA-bd_sf"/>
</dbReference>
<proteinExistence type="predicted"/>
<dbReference type="Pfam" id="PF01527">
    <property type="entry name" value="HTH_Tnp_1"/>
    <property type="match status" value="1"/>
</dbReference>
<dbReference type="GO" id="GO:0004803">
    <property type="term" value="F:transposase activity"/>
    <property type="evidence" value="ECO:0007669"/>
    <property type="project" value="InterPro"/>
</dbReference>
<accession>A0A2I0SFD6</accession>
<dbReference type="Proteomes" id="UP000236178">
    <property type="component" value="Unassembled WGS sequence"/>
</dbReference>
<dbReference type="Gene3D" id="1.10.10.10">
    <property type="entry name" value="Winged helix-like DNA-binding domain superfamily/Winged helix DNA-binding domain"/>
    <property type="match status" value="1"/>
</dbReference>
<gene>
    <name evidence="2" type="ORF">CW362_34160</name>
</gene>
<dbReference type="EMBL" id="PJOS01000104">
    <property type="protein sequence ID" value="PKT68589.1"/>
    <property type="molecule type" value="Genomic_DNA"/>
</dbReference>
<evidence type="ECO:0000313" key="2">
    <source>
        <dbReference type="EMBL" id="PKT68589.1"/>
    </source>
</evidence>
<dbReference type="OrthoDB" id="4426778at2"/>
<sequence>MEVPDELRERAVHEVRTSGRPVSHAVRDLGIRKEARSQWVRQAEAGQGERPDPPALTTRPRSRRPSCRLQDEFADVLATEERL</sequence>
<dbReference type="InterPro" id="IPR009057">
    <property type="entry name" value="Homeodomain-like_sf"/>
</dbReference>
<dbReference type="GO" id="GO:0003677">
    <property type="term" value="F:DNA binding"/>
    <property type="evidence" value="ECO:0007669"/>
    <property type="project" value="InterPro"/>
</dbReference>
<protein>
    <recommendedName>
        <fullName evidence="4">Transposase</fullName>
    </recommendedName>
</protein>
<dbReference type="AlphaFoldDB" id="A0A2I0SFD6"/>
<reference evidence="2 3" key="1">
    <citation type="submission" date="2017-12" db="EMBL/GenBank/DDBJ databases">
        <title>Streptomyces populusis sp. nov., a novel endophytic actinobacterium isolated from stems of Populus adenopoda Maxim.</title>
        <authorList>
            <person name="Wang Z."/>
        </authorList>
    </citation>
    <scope>NUCLEOTIDE SEQUENCE [LARGE SCALE GENOMIC DNA]</scope>
    <source>
        <strain evidence="2 3">A249</strain>
    </source>
</reference>
<evidence type="ECO:0008006" key="4">
    <source>
        <dbReference type="Google" id="ProtNLM"/>
    </source>
</evidence>
<comment type="caution">
    <text evidence="2">The sequence shown here is derived from an EMBL/GenBank/DDBJ whole genome shotgun (WGS) entry which is preliminary data.</text>
</comment>
<dbReference type="SUPFAM" id="SSF46689">
    <property type="entry name" value="Homeodomain-like"/>
    <property type="match status" value="1"/>
</dbReference>